<dbReference type="Proteomes" id="UP001476798">
    <property type="component" value="Unassembled WGS sequence"/>
</dbReference>
<gene>
    <name evidence="1" type="ORF">GOODEAATRI_033830</name>
</gene>
<dbReference type="EMBL" id="JAHRIO010087468">
    <property type="protein sequence ID" value="MEQ2186927.1"/>
    <property type="molecule type" value="Genomic_DNA"/>
</dbReference>
<reference evidence="1 2" key="1">
    <citation type="submission" date="2021-06" db="EMBL/GenBank/DDBJ databases">
        <authorList>
            <person name="Palmer J.M."/>
        </authorList>
    </citation>
    <scope>NUCLEOTIDE SEQUENCE [LARGE SCALE GENOMIC DNA]</scope>
    <source>
        <strain evidence="1 2">GA_2019</strain>
        <tissue evidence="1">Muscle</tissue>
    </source>
</reference>
<keyword evidence="2" id="KW-1185">Reference proteome</keyword>
<accession>A0ABV0PUB8</accession>
<protein>
    <submittedName>
        <fullName evidence="1">Uncharacterized protein</fullName>
    </submittedName>
</protein>
<proteinExistence type="predicted"/>
<comment type="caution">
    <text evidence="1">The sequence shown here is derived from an EMBL/GenBank/DDBJ whole genome shotgun (WGS) entry which is preliminary data.</text>
</comment>
<organism evidence="1 2">
    <name type="scientific">Goodea atripinnis</name>
    <dbReference type="NCBI Taxonomy" id="208336"/>
    <lineage>
        <taxon>Eukaryota</taxon>
        <taxon>Metazoa</taxon>
        <taxon>Chordata</taxon>
        <taxon>Craniata</taxon>
        <taxon>Vertebrata</taxon>
        <taxon>Euteleostomi</taxon>
        <taxon>Actinopterygii</taxon>
        <taxon>Neopterygii</taxon>
        <taxon>Teleostei</taxon>
        <taxon>Neoteleostei</taxon>
        <taxon>Acanthomorphata</taxon>
        <taxon>Ovalentaria</taxon>
        <taxon>Atherinomorphae</taxon>
        <taxon>Cyprinodontiformes</taxon>
        <taxon>Goodeidae</taxon>
        <taxon>Goodea</taxon>
    </lineage>
</organism>
<name>A0ABV0PUB8_9TELE</name>
<sequence>MSASLLSTPQAEDLMESSLLDCSRADQHMLGNLDGILKSSEWLYTNFTIQATSHIQMVPMSLSCVAQNCDVAMESDGKVTSNPPWSFPLESRSKRSETSRIQDHIWMWLKCDLKKSDTGQI</sequence>
<evidence type="ECO:0000313" key="1">
    <source>
        <dbReference type="EMBL" id="MEQ2186927.1"/>
    </source>
</evidence>
<evidence type="ECO:0000313" key="2">
    <source>
        <dbReference type="Proteomes" id="UP001476798"/>
    </source>
</evidence>